<name>A0A4Q7MNI8_9BURK</name>
<evidence type="ECO:0000313" key="4">
    <source>
        <dbReference type="Proteomes" id="UP000292039"/>
    </source>
</evidence>
<dbReference type="Gene3D" id="3.30.2010.10">
    <property type="entry name" value="Metalloproteases ('zincins'), catalytic domain"/>
    <property type="match status" value="1"/>
</dbReference>
<dbReference type="InterPro" id="IPR053136">
    <property type="entry name" value="UTP_pyrophosphatase-like"/>
</dbReference>
<sequence>MPRSSPLQGDLFAPTQSIPTHGATPAAPVVPAGQQALPPAATGGFLQQQPGRLVMDRPAQLPPGAQWRETLSGMQRLGYTLMRSRRRTIGFLISDDGLRVTAPAWASQAQIDDAVRQKTRWIVTKLEAWQNRRTQLSMAHTRWQHGGEFPFLGVGIRLALGAAPSVGAQGQQSYQGDPCCPEAGDILHLSLPMDAESSRIREITEAWLQRQAALQFQQRLQHMATQHGLTVRSLRLSAARTRWGSCTSDGRIMLNWRLIHFSPAIIDYVIAHELAHLREMNHGPDFWNEVGRIIPDYEQARAALRSHHPGDIPVL</sequence>
<feature type="region of interest" description="Disordered" evidence="1">
    <location>
        <begin position="1"/>
        <end position="44"/>
    </location>
</feature>
<dbReference type="Pfam" id="PF01863">
    <property type="entry name" value="YgjP-like"/>
    <property type="match status" value="1"/>
</dbReference>
<evidence type="ECO:0000259" key="2">
    <source>
        <dbReference type="Pfam" id="PF01863"/>
    </source>
</evidence>
<reference evidence="3 4" key="1">
    <citation type="submission" date="2019-02" db="EMBL/GenBank/DDBJ databases">
        <title>Genomic Encyclopedia of Type Strains, Phase IV (KMG-IV): sequencing the most valuable type-strain genomes for metagenomic binning, comparative biology and taxonomic classification.</title>
        <authorList>
            <person name="Goeker M."/>
        </authorList>
    </citation>
    <scope>NUCLEOTIDE SEQUENCE [LARGE SCALE GENOMIC DNA]</scope>
    <source>
        <strain evidence="3 4">DSM 16618</strain>
    </source>
</reference>
<evidence type="ECO:0000256" key="1">
    <source>
        <dbReference type="SAM" id="MobiDB-lite"/>
    </source>
</evidence>
<evidence type="ECO:0000313" key="3">
    <source>
        <dbReference type="EMBL" id="RZS70097.1"/>
    </source>
</evidence>
<dbReference type="PANTHER" id="PTHR30399">
    <property type="entry name" value="UNCHARACTERIZED PROTEIN YGJP"/>
    <property type="match status" value="1"/>
</dbReference>
<dbReference type="PANTHER" id="PTHR30399:SF1">
    <property type="entry name" value="UTP PYROPHOSPHATASE"/>
    <property type="match status" value="1"/>
</dbReference>
<protein>
    <recommendedName>
        <fullName evidence="2">YgjP-like metallopeptidase domain-containing protein</fullName>
    </recommendedName>
</protein>
<dbReference type="GeneID" id="99726133"/>
<organism evidence="3 4">
    <name type="scientific">Kerstersia gyiorum</name>
    <dbReference type="NCBI Taxonomy" id="206506"/>
    <lineage>
        <taxon>Bacteria</taxon>
        <taxon>Pseudomonadati</taxon>
        <taxon>Pseudomonadota</taxon>
        <taxon>Betaproteobacteria</taxon>
        <taxon>Burkholderiales</taxon>
        <taxon>Alcaligenaceae</taxon>
        <taxon>Kerstersia</taxon>
    </lineage>
</organism>
<dbReference type="InterPro" id="IPR002725">
    <property type="entry name" value="YgjP-like_metallopeptidase"/>
</dbReference>
<dbReference type="CDD" id="cd07344">
    <property type="entry name" value="M48_yhfN_like"/>
    <property type="match status" value="1"/>
</dbReference>
<dbReference type="AlphaFoldDB" id="A0A4Q7MNI8"/>
<dbReference type="Proteomes" id="UP000292039">
    <property type="component" value="Unassembled WGS sequence"/>
</dbReference>
<feature type="domain" description="YgjP-like metallopeptidase" evidence="2">
    <location>
        <begin position="88"/>
        <end position="307"/>
    </location>
</feature>
<proteinExistence type="predicted"/>
<dbReference type="RefSeq" id="WP_130486880.1">
    <property type="nucleotide sequence ID" value="NZ_CBCSEB010000014.1"/>
</dbReference>
<comment type="caution">
    <text evidence="3">The sequence shown here is derived from an EMBL/GenBank/DDBJ whole genome shotgun (WGS) entry which is preliminary data.</text>
</comment>
<feature type="compositionally biased region" description="Low complexity" evidence="1">
    <location>
        <begin position="22"/>
        <end position="44"/>
    </location>
</feature>
<gene>
    <name evidence="3" type="ORF">EV679_1490</name>
</gene>
<dbReference type="EMBL" id="SGWZ01000002">
    <property type="protein sequence ID" value="RZS70097.1"/>
    <property type="molecule type" value="Genomic_DNA"/>
</dbReference>
<dbReference type="OrthoDB" id="9811177at2"/>
<accession>A0A4Q7MNI8</accession>